<evidence type="ECO:0000313" key="2">
    <source>
        <dbReference type="Proteomes" id="UP000515679"/>
    </source>
</evidence>
<gene>
    <name evidence="1" type="ORF">FPL14_08550</name>
</gene>
<dbReference type="Proteomes" id="UP000515679">
    <property type="component" value="Chromosome"/>
</dbReference>
<keyword evidence="2" id="KW-1185">Reference proteome</keyword>
<evidence type="ECO:0008006" key="3">
    <source>
        <dbReference type="Google" id="ProtNLM"/>
    </source>
</evidence>
<reference evidence="1 2" key="1">
    <citation type="submission" date="2019-07" db="EMBL/GenBank/DDBJ databases">
        <authorList>
            <person name="Kim J.K."/>
            <person name="Cheong H.-M."/>
            <person name="Choi Y."/>
            <person name="Hwang K.J."/>
            <person name="Lee S."/>
            <person name="Choi C."/>
        </authorList>
    </citation>
    <scope>NUCLEOTIDE SEQUENCE [LARGE SCALE GENOMIC DNA]</scope>
    <source>
        <strain evidence="1 2">KS 22</strain>
    </source>
</reference>
<sequence length="113" mass="12613">MGSFNIQLDQANNVFKAQVEGTFTTEDGMKSIEAYQKSIASISVPDYDIEIDCTKLNVSSPDTLPILEGCFQLYKKDGFKKVVLRIAKNPILKMQLSRVGRAVQLNNLEIVEV</sequence>
<accession>A0A7G5BWA4</accession>
<proteinExistence type="predicted"/>
<dbReference type="AlphaFoldDB" id="A0A7G5BWA4"/>
<dbReference type="KEGG" id="cchl:FPL14_08550"/>
<name>A0A7G5BWA4_9BACL</name>
<organism evidence="1 2">
    <name type="scientific">Cohnella cholangitidis</name>
    <dbReference type="NCBI Taxonomy" id="2598458"/>
    <lineage>
        <taxon>Bacteria</taxon>
        <taxon>Bacillati</taxon>
        <taxon>Bacillota</taxon>
        <taxon>Bacilli</taxon>
        <taxon>Bacillales</taxon>
        <taxon>Paenibacillaceae</taxon>
        <taxon>Cohnella</taxon>
    </lineage>
</organism>
<protein>
    <recommendedName>
        <fullName evidence="3">STAS domain-containing protein</fullName>
    </recommendedName>
</protein>
<dbReference type="EMBL" id="CP041969">
    <property type="protein sequence ID" value="QMV41238.1"/>
    <property type="molecule type" value="Genomic_DNA"/>
</dbReference>
<evidence type="ECO:0000313" key="1">
    <source>
        <dbReference type="EMBL" id="QMV41238.1"/>
    </source>
</evidence>
<dbReference type="RefSeq" id="WP_182302596.1">
    <property type="nucleotide sequence ID" value="NZ_CP041969.1"/>
</dbReference>